<feature type="compositionally biased region" description="Basic and acidic residues" evidence="1">
    <location>
        <begin position="147"/>
        <end position="158"/>
    </location>
</feature>
<dbReference type="EMBL" id="JADYXP020000016">
    <property type="protein sequence ID" value="KAL0107788.1"/>
    <property type="molecule type" value="Genomic_DNA"/>
</dbReference>
<evidence type="ECO:0000256" key="1">
    <source>
        <dbReference type="SAM" id="MobiDB-lite"/>
    </source>
</evidence>
<protein>
    <submittedName>
        <fullName evidence="2">Uncharacterized protein</fullName>
    </submittedName>
</protein>
<sequence>MKESEYSKDFDWISPPSKGERLGFTFDPLVSSIQRTCADIPRSLPRRHGPSVKKLHRCGNIRSYFCCLMQCDRFFYPWSRKCLLNAFILALKKKIITVHDCLMEFCASYAYDVRYLRNKPVPCDVKISYKDILQRWNEKIIGQHKTHDIARRGAEQSDGRAGGRAAVAETRQEHRGSALEYSRRNAAYKIIETRKEESLLLLRSLRYEIHRLAFAHQGWISPRFTGYAAHGEGASRRKLRAGLRVTRQHRYLGAVARAIGNVAGFTPPFGRDHRAERQSYEYRVCVVSDRVRAITPGRLPEARPDSEHKPGRRPPVSEQRWTFAAAGQRERENGPRAGCTEGRPRSRQ</sequence>
<feature type="region of interest" description="Disordered" evidence="1">
    <location>
        <begin position="296"/>
        <end position="348"/>
    </location>
</feature>
<organism evidence="2 3">
    <name type="scientific">Cardiocondyla obscurior</name>
    <dbReference type="NCBI Taxonomy" id="286306"/>
    <lineage>
        <taxon>Eukaryota</taxon>
        <taxon>Metazoa</taxon>
        <taxon>Ecdysozoa</taxon>
        <taxon>Arthropoda</taxon>
        <taxon>Hexapoda</taxon>
        <taxon>Insecta</taxon>
        <taxon>Pterygota</taxon>
        <taxon>Neoptera</taxon>
        <taxon>Endopterygota</taxon>
        <taxon>Hymenoptera</taxon>
        <taxon>Apocrita</taxon>
        <taxon>Aculeata</taxon>
        <taxon>Formicoidea</taxon>
        <taxon>Formicidae</taxon>
        <taxon>Myrmicinae</taxon>
        <taxon>Cardiocondyla</taxon>
    </lineage>
</organism>
<comment type="caution">
    <text evidence="2">The sequence shown here is derived from an EMBL/GenBank/DDBJ whole genome shotgun (WGS) entry which is preliminary data.</text>
</comment>
<dbReference type="AlphaFoldDB" id="A0AAW2EVI4"/>
<feature type="compositionally biased region" description="Basic and acidic residues" evidence="1">
    <location>
        <begin position="300"/>
        <end position="309"/>
    </location>
</feature>
<dbReference type="Proteomes" id="UP001430953">
    <property type="component" value="Unassembled WGS sequence"/>
</dbReference>
<evidence type="ECO:0000313" key="3">
    <source>
        <dbReference type="Proteomes" id="UP001430953"/>
    </source>
</evidence>
<gene>
    <name evidence="2" type="ORF">PUN28_014809</name>
</gene>
<reference evidence="2 3" key="1">
    <citation type="submission" date="2023-03" db="EMBL/GenBank/DDBJ databases">
        <title>High recombination rates correlate with genetic variation in Cardiocondyla obscurior ants.</title>
        <authorList>
            <person name="Errbii M."/>
        </authorList>
    </citation>
    <scope>NUCLEOTIDE SEQUENCE [LARGE SCALE GENOMIC DNA]</scope>
    <source>
        <strain evidence="2">Alpha-2009</strain>
        <tissue evidence="2">Whole body</tissue>
    </source>
</reference>
<proteinExistence type="predicted"/>
<feature type="region of interest" description="Disordered" evidence="1">
    <location>
        <begin position="147"/>
        <end position="173"/>
    </location>
</feature>
<name>A0AAW2EVI4_9HYME</name>
<keyword evidence="3" id="KW-1185">Reference proteome</keyword>
<evidence type="ECO:0000313" key="2">
    <source>
        <dbReference type="EMBL" id="KAL0107788.1"/>
    </source>
</evidence>
<accession>A0AAW2EVI4</accession>